<reference evidence="2 3" key="1">
    <citation type="submission" date="2018-09" db="EMBL/GenBank/DDBJ databases">
        <title>Paenibacillus aracenensis nov. sp. isolated from a cave in southern Spain.</title>
        <authorList>
            <person name="Jurado V."/>
            <person name="Gutierrez-Patricio S."/>
            <person name="Gonzalez-Pimentel J.L."/>
            <person name="Miller A.Z."/>
            <person name="Laiz L."/>
            <person name="Saiz-Jimenez C."/>
        </authorList>
    </citation>
    <scope>NUCLEOTIDE SEQUENCE [LARGE SCALE GENOMIC DNA]</scope>
    <source>
        <strain evidence="2 3">JCM 19203</strain>
    </source>
</reference>
<accession>A0A3A6PTK2</accession>
<keyword evidence="3" id="KW-1185">Reference proteome</keyword>
<dbReference type="AlphaFoldDB" id="A0A3A6PTK2"/>
<feature type="transmembrane region" description="Helical" evidence="1">
    <location>
        <begin position="7"/>
        <end position="28"/>
    </location>
</feature>
<evidence type="ECO:0000313" key="2">
    <source>
        <dbReference type="EMBL" id="RJX39073.1"/>
    </source>
</evidence>
<evidence type="ECO:0000313" key="3">
    <source>
        <dbReference type="Proteomes" id="UP000267798"/>
    </source>
</evidence>
<name>A0A3A6PTK2_9BACL</name>
<feature type="transmembrane region" description="Helical" evidence="1">
    <location>
        <begin position="68"/>
        <end position="89"/>
    </location>
</feature>
<evidence type="ECO:0000256" key="1">
    <source>
        <dbReference type="SAM" id="Phobius"/>
    </source>
</evidence>
<keyword evidence="1" id="KW-1133">Transmembrane helix</keyword>
<dbReference type="RefSeq" id="WP_120112120.1">
    <property type="nucleotide sequence ID" value="NZ_QXQB01000003.1"/>
</dbReference>
<proteinExistence type="predicted"/>
<organism evidence="2 3">
    <name type="scientific">Paenibacillus pinisoli</name>
    <dbReference type="NCBI Taxonomy" id="1276110"/>
    <lineage>
        <taxon>Bacteria</taxon>
        <taxon>Bacillati</taxon>
        <taxon>Bacillota</taxon>
        <taxon>Bacilli</taxon>
        <taxon>Bacillales</taxon>
        <taxon>Paenibacillaceae</taxon>
        <taxon>Paenibacillus</taxon>
    </lineage>
</organism>
<comment type="caution">
    <text evidence="2">The sequence shown here is derived from an EMBL/GenBank/DDBJ whole genome shotgun (WGS) entry which is preliminary data.</text>
</comment>
<sequence length="142" mass="16198">MFRFKSYFTITCYTFTLITLMYSIFAKIELFTPLSVDDVFIYFLMTVCLTGLIALIDLLPVTSYVMVSLLRIAAIAAVVFTIGIVFEMFPLEWKYIGPIIGMILLTYFAVSALMMIRDQADARAINKQLSQRKLDMKQGKGE</sequence>
<feature type="transmembrane region" description="Helical" evidence="1">
    <location>
        <begin position="40"/>
        <end position="61"/>
    </location>
</feature>
<feature type="transmembrane region" description="Helical" evidence="1">
    <location>
        <begin position="95"/>
        <end position="116"/>
    </location>
</feature>
<gene>
    <name evidence="2" type="ORF">D3P09_16390</name>
</gene>
<dbReference type="Proteomes" id="UP000267798">
    <property type="component" value="Unassembled WGS sequence"/>
</dbReference>
<protein>
    <submittedName>
        <fullName evidence="2">DUF3021 family protein</fullName>
    </submittedName>
</protein>
<keyword evidence="1" id="KW-0812">Transmembrane</keyword>
<dbReference type="EMBL" id="QXQB01000003">
    <property type="protein sequence ID" value="RJX39073.1"/>
    <property type="molecule type" value="Genomic_DNA"/>
</dbReference>
<dbReference type="OrthoDB" id="2628169at2"/>
<keyword evidence="1" id="KW-0472">Membrane</keyword>